<name>A0A3E1K5A0_9GAMM</name>
<comment type="caution">
    <text evidence="2">The sequence shown here is derived from an EMBL/GenBank/DDBJ whole genome shotgun (WGS) entry which is preliminary data.</text>
</comment>
<organism evidence="2 3">
    <name type="scientific">Wenzhouxiangella sediminis</name>
    <dbReference type="NCBI Taxonomy" id="1792836"/>
    <lineage>
        <taxon>Bacteria</taxon>
        <taxon>Pseudomonadati</taxon>
        <taxon>Pseudomonadota</taxon>
        <taxon>Gammaproteobacteria</taxon>
        <taxon>Chromatiales</taxon>
        <taxon>Wenzhouxiangellaceae</taxon>
        <taxon>Wenzhouxiangella</taxon>
    </lineage>
</organism>
<keyword evidence="3" id="KW-1185">Reference proteome</keyword>
<accession>A0A3E1K5A0</accession>
<evidence type="ECO:0000313" key="2">
    <source>
        <dbReference type="EMBL" id="RFF29217.1"/>
    </source>
</evidence>
<reference evidence="2 3" key="1">
    <citation type="submission" date="2018-08" db="EMBL/GenBank/DDBJ databases">
        <title>Wenzhouxiangella salilacus sp. nov., a novel bacterium isolated from a saline lake in Xinjiang Province, China.</title>
        <authorList>
            <person name="Han S."/>
        </authorList>
    </citation>
    <scope>NUCLEOTIDE SEQUENCE [LARGE SCALE GENOMIC DNA]</scope>
    <source>
        <strain evidence="2 3">XDB06</strain>
    </source>
</reference>
<evidence type="ECO:0000256" key="1">
    <source>
        <dbReference type="SAM" id="MobiDB-lite"/>
    </source>
</evidence>
<sequence length="177" mass="19371">MKLEDYLAEFAIQDATEGERALLRIADALESGKLPDQTDADLLINAAELIRASIRDREPIAKRREAFTRKLGMVKSSGRPDGAPSTVGDVLRGRYGPRQLAEAFWMARANGAGTNEAIRQAASATNASESKITRAKKAHPEARDSVMLTYQQMAEHYRAEHGEDHPGLAQAIERLGS</sequence>
<feature type="region of interest" description="Disordered" evidence="1">
    <location>
        <begin position="71"/>
        <end position="91"/>
    </location>
</feature>
<dbReference type="RefSeq" id="WP_116651771.1">
    <property type="nucleotide sequence ID" value="NZ_QUZK01000051.1"/>
</dbReference>
<dbReference type="Proteomes" id="UP000260351">
    <property type="component" value="Unassembled WGS sequence"/>
</dbReference>
<dbReference type="AlphaFoldDB" id="A0A3E1K5A0"/>
<protein>
    <submittedName>
        <fullName evidence="2">Uncharacterized protein</fullName>
    </submittedName>
</protein>
<gene>
    <name evidence="2" type="ORF">DZC52_14020</name>
</gene>
<proteinExistence type="predicted"/>
<evidence type="ECO:0000313" key="3">
    <source>
        <dbReference type="Proteomes" id="UP000260351"/>
    </source>
</evidence>
<dbReference type="EMBL" id="QUZK01000051">
    <property type="protein sequence ID" value="RFF29217.1"/>
    <property type="molecule type" value="Genomic_DNA"/>
</dbReference>